<keyword evidence="2 4" id="KW-0238">DNA-binding</keyword>
<dbReference type="PANTHER" id="PTHR47506">
    <property type="entry name" value="TRANSCRIPTIONAL REGULATORY PROTEIN"/>
    <property type="match status" value="1"/>
</dbReference>
<keyword evidence="1" id="KW-0805">Transcription regulation</keyword>
<comment type="caution">
    <text evidence="6">The sequence shown here is derived from an EMBL/GenBank/DDBJ whole genome shotgun (WGS) entry which is preliminary data.</text>
</comment>
<dbReference type="InterPro" id="IPR009057">
    <property type="entry name" value="Homeodomain-like_sf"/>
</dbReference>
<dbReference type="PANTHER" id="PTHR47506:SF1">
    <property type="entry name" value="HTH-TYPE TRANSCRIPTIONAL REGULATOR YJDC"/>
    <property type="match status" value="1"/>
</dbReference>
<reference evidence="6 7" key="1">
    <citation type="submission" date="2024-09" db="EMBL/GenBank/DDBJ databases">
        <authorList>
            <person name="Sun Q."/>
            <person name="Mori K."/>
        </authorList>
    </citation>
    <scope>NUCLEOTIDE SEQUENCE [LARGE SCALE GENOMIC DNA]</scope>
    <source>
        <strain evidence="6 7">TBRC 0563</strain>
    </source>
</reference>
<organism evidence="6 7">
    <name type="scientific">Actinoallomurus acaciae</name>
    <dbReference type="NCBI Taxonomy" id="502577"/>
    <lineage>
        <taxon>Bacteria</taxon>
        <taxon>Bacillati</taxon>
        <taxon>Actinomycetota</taxon>
        <taxon>Actinomycetes</taxon>
        <taxon>Streptosporangiales</taxon>
        <taxon>Thermomonosporaceae</taxon>
        <taxon>Actinoallomurus</taxon>
    </lineage>
</organism>
<dbReference type="RefSeq" id="WP_378209930.1">
    <property type="nucleotide sequence ID" value="NZ_JBHLZP010000347.1"/>
</dbReference>
<evidence type="ECO:0000256" key="1">
    <source>
        <dbReference type="ARBA" id="ARBA00023015"/>
    </source>
</evidence>
<evidence type="ECO:0000259" key="5">
    <source>
        <dbReference type="PROSITE" id="PS50977"/>
    </source>
</evidence>
<evidence type="ECO:0000256" key="3">
    <source>
        <dbReference type="ARBA" id="ARBA00023163"/>
    </source>
</evidence>
<dbReference type="SUPFAM" id="SSF46689">
    <property type="entry name" value="Homeodomain-like"/>
    <property type="match status" value="1"/>
</dbReference>
<feature type="DNA-binding region" description="H-T-H motif" evidence="4">
    <location>
        <begin position="34"/>
        <end position="53"/>
    </location>
</feature>
<dbReference type="EMBL" id="JBHLZP010000347">
    <property type="protein sequence ID" value="MFB9837151.1"/>
    <property type="molecule type" value="Genomic_DNA"/>
</dbReference>
<evidence type="ECO:0000256" key="2">
    <source>
        <dbReference type="ARBA" id="ARBA00023125"/>
    </source>
</evidence>
<dbReference type="SUPFAM" id="SSF48498">
    <property type="entry name" value="Tetracyclin repressor-like, C-terminal domain"/>
    <property type="match status" value="1"/>
</dbReference>
<dbReference type="Gene3D" id="1.10.357.10">
    <property type="entry name" value="Tetracycline Repressor, domain 2"/>
    <property type="match status" value="1"/>
</dbReference>
<dbReference type="PRINTS" id="PR00455">
    <property type="entry name" value="HTHTETR"/>
</dbReference>
<dbReference type="Pfam" id="PF00440">
    <property type="entry name" value="TetR_N"/>
    <property type="match status" value="1"/>
</dbReference>
<name>A0ABV5YRI0_9ACTN</name>
<dbReference type="PROSITE" id="PS50977">
    <property type="entry name" value="HTH_TETR_2"/>
    <property type="match status" value="1"/>
</dbReference>
<evidence type="ECO:0000313" key="6">
    <source>
        <dbReference type="EMBL" id="MFB9837151.1"/>
    </source>
</evidence>
<feature type="domain" description="HTH tetR-type" evidence="5">
    <location>
        <begin position="11"/>
        <end position="71"/>
    </location>
</feature>
<evidence type="ECO:0000313" key="7">
    <source>
        <dbReference type="Proteomes" id="UP001589627"/>
    </source>
</evidence>
<protein>
    <submittedName>
        <fullName evidence="6">TetR/AcrR family transcriptional regulator</fullName>
    </submittedName>
</protein>
<accession>A0ABV5YRI0</accession>
<sequence length="189" mass="20542">MTTSSTTRGGRGARERILRAATRLFYEQGINATGIGELTEVAHVSKRTLYQHFESKDELVAAYLRRFDEEGLLPREQVLARTDLPARERLLGLFDDAIGAGFRGCPYVNAAAEIADPRHPARRVAAEHKRAFRGLLRDTAREAGAADPEALADRLAILFDGALSQSALLNDPGPLRHARSAVEGLLAGA</sequence>
<dbReference type="InterPro" id="IPR001647">
    <property type="entry name" value="HTH_TetR"/>
</dbReference>
<keyword evidence="3" id="KW-0804">Transcription</keyword>
<gene>
    <name evidence="6" type="ORF">ACFFNX_33760</name>
</gene>
<evidence type="ECO:0000256" key="4">
    <source>
        <dbReference type="PROSITE-ProRule" id="PRU00335"/>
    </source>
</evidence>
<keyword evidence="7" id="KW-1185">Reference proteome</keyword>
<dbReference type="InterPro" id="IPR011075">
    <property type="entry name" value="TetR_C"/>
</dbReference>
<dbReference type="Proteomes" id="UP001589627">
    <property type="component" value="Unassembled WGS sequence"/>
</dbReference>
<dbReference type="InterPro" id="IPR036271">
    <property type="entry name" value="Tet_transcr_reg_TetR-rel_C_sf"/>
</dbReference>
<dbReference type="Pfam" id="PF16925">
    <property type="entry name" value="TetR_C_13"/>
    <property type="match status" value="1"/>
</dbReference>
<proteinExistence type="predicted"/>